<keyword evidence="10" id="KW-0804">Transcription</keyword>
<evidence type="ECO:0000256" key="4">
    <source>
        <dbReference type="ARBA" id="ARBA00022723"/>
    </source>
</evidence>
<dbReference type="GO" id="GO:0047134">
    <property type="term" value="F:protein-disulfide reductase [NAD(P)H] activity"/>
    <property type="evidence" value="ECO:0007669"/>
    <property type="project" value="TreeGrafter"/>
</dbReference>
<feature type="domain" description="4Fe-4S Wbl-type" evidence="11">
    <location>
        <begin position="30"/>
        <end position="87"/>
    </location>
</feature>
<evidence type="ECO:0000256" key="10">
    <source>
        <dbReference type="ARBA" id="ARBA00023163"/>
    </source>
</evidence>
<evidence type="ECO:0000256" key="9">
    <source>
        <dbReference type="ARBA" id="ARBA00023157"/>
    </source>
</evidence>
<name>A0A6J5NKZ9_9CAUD</name>
<evidence type="ECO:0000259" key="11">
    <source>
        <dbReference type="PROSITE" id="PS51674"/>
    </source>
</evidence>
<dbReference type="InterPro" id="IPR003482">
    <property type="entry name" value="Whib"/>
</dbReference>
<dbReference type="EMBL" id="LR796659">
    <property type="protein sequence ID" value="CAB4157588.1"/>
    <property type="molecule type" value="Genomic_DNA"/>
</dbReference>
<keyword evidence="5" id="KW-0408">Iron</keyword>
<dbReference type="GO" id="GO:0046872">
    <property type="term" value="F:metal ion binding"/>
    <property type="evidence" value="ECO:0007669"/>
    <property type="project" value="UniProtKB-KW"/>
</dbReference>
<keyword evidence="8" id="KW-0238">DNA-binding</keyword>
<evidence type="ECO:0000313" key="12">
    <source>
        <dbReference type="EMBL" id="CAB4157588.1"/>
    </source>
</evidence>
<evidence type="ECO:0000256" key="5">
    <source>
        <dbReference type="ARBA" id="ARBA00023004"/>
    </source>
</evidence>
<organism evidence="12">
    <name type="scientific">uncultured Caudovirales phage</name>
    <dbReference type="NCBI Taxonomy" id="2100421"/>
    <lineage>
        <taxon>Viruses</taxon>
        <taxon>Duplodnaviria</taxon>
        <taxon>Heunggongvirae</taxon>
        <taxon>Uroviricota</taxon>
        <taxon>Caudoviricetes</taxon>
        <taxon>Peduoviridae</taxon>
        <taxon>Maltschvirus</taxon>
        <taxon>Maltschvirus maltsch</taxon>
    </lineage>
</organism>
<accession>A0A6J5NKZ9</accession>
<keyword evidence="3" id="KW-0004">4Fe-4S</keyword>
<evidence type="ECO:0000256" key="1">
    <source>
        <dbReference type="ARBA" id="ARBA00001966"/>
    </source>
</evidence>
<dbReference type="GO" id="GO:0003677">
    <property type="term" value="F:DNA binding"/>
    <property type="evidence" value="ECO:0007669"/>
    <property type="project" value="UniProtKB-KW"/>
</dbReference>
<gene>
    <name evidence="12" type="ORF">UFOVP688_34</name>
</gene>
<evidence type="ECO:0000256" key="7">
    <source>
        <dbReference type="ARBA" id="ARBA00023015"/>
    </source>
</evidence>
<comment type="similarity">
    <text evidence="2">Belongs to the WhiB family.</text>
</comment>
<keyword evidence="6" id="KW-0411">Iron-sulfur</keyword>
<proteinExistence type="inferred from homology"/>
<dbReference type="GO" id="GO:0045892">
    <property type="term" value="P:negative regulation of DNA-templated transcription"/>
    <property type="evidence" value="ECO:0007669"/>
    <property type="project" value="TreeGrafter"/>
</dbReference>
<dbReference type="PROSITE" id="PS51674">
    <property type="entry name" value="4FE4S_WBL"/>
    <property type="match status" value="1"/>
</dbReference>
<sequence>MLKDCNHPPIEGTKICGECPAPDDFQQHAKCLDHDPDLFFCEADDVVQIKRAIRICLSCPIRGFCLELGWKDKYGIFGSFTAAERERLRKAFRLPEDAKDRRKVIRVIAHRL</sequence>
<dbReference type="InterPro" id="IPR034768">
    <property type="entry name" value="4FE4S_WBL"/>
</dbReference>
<evidence type="ECO:0000256" key="6">
    <source>
        <dbReference type="ARBA" id="ARBA00023014"/>
    </source>
</evidence>
<dbReference type="GO" id="GO:0051539">
    <property type="term" value="F:4 iron, 4 sulfur cluster binding"/>
    <property type="evidence" value="ECO:0007669"/>
    <property type="project" value="UniProtKB-KW"/>
</dbReference>
<keyword evidence="9" id="KW-1015">Disulfide bond</keyword>
<keyword evidence="4" id="KW-0479">Metal-binding</keyword>
<evidence type="ECO:0000256" key="8">
    <source>
        <dbReference type="ARBA" id="ARBA00023125"/>
    </source>
</evidence>
<dbReference type="Pfam" id="PF02467">
    <property type="entry name" value="Whib"/>
    <property type="match status" value="1"/>
</dbReference>
<dbReference type="PANTHER" id="PTHR38839">
    <property type="entry name" value="TRANSCRIPTIONAL REGULATOR WHID-RELATED"/>
    <property type="match status" value="1"/>
</dbReference>
<evidence type="ECO:0000256" key="3">
    <source>
        <dbReference type="ARBA" id="ARBA00022485"/>
    </source>
</evidence>
<evidence type="ECO:0000256" key="2">
    <source>
        <dbReference type="ARBA" id="ARBA00006597"/>
    </source>
</evidence>
<reference evidence="12" key="1">
    <citation type="submission" date="2020-04" db="EMBL/GenBank/DDBJ databases">
        <authorList>
            <person name="Chiriac C."/>
            <person name="Salcher M."/>
            <person name="Ghai R."/>
            <person name="Kavagutti S V."/>
        </authorList>
    </citation>
    <scope>NUCLEOTIDE SEQUENCE</scope>
</reference>
<comment type="cofactor">
    <cofactor evidence="1">
        <name>[4Fe-4S] cluster</name>
        <dbReference type="ChEBI" id="CHEBI:49883"/>
    </cofactor>
</comment>
<protein>
    <submittedName>
        <fullName evidence="12">WhiB-like iron-sulfur binding domain containing protein</fullName>
    </submittedName>
</protein>
<keyword evidence="7" id="KW-0805">Transcription regulation</keyword>